<dbReference type="GO" id="GO:0045121">
    <property type="term" value="C:membrane raft"/>
    <property type="evidence" value="ECO:0007669"/>
    <property type="project" value="TreeGrafter"/>
</dbReference>
<keyword evidence="1" id="KW-0472">Membrane</keyword>
<dbReference type="OMA" id="FKDDGEF"/>
<dbReference type="Ensembl" id="ENSSSUT00005034602.1">
    <property type="protein sequence ID" value="ENSSSUP00005030323.1"/>
    <property type="gene ID" value="ENSSSUG00005019589.1"/>
</dbReference>
<dbReference type="PANTHER" id="PTHR35680">
    <property type="entry name" value="NFAT ACTIVATION MOLECULE 1"/>
    <property type="match status" value="1"/>
</dbReference>
<keyword evidence="5" id="KW-1185">Reference proteome</keyword>
<evidence type="ECO:0000313" key="5">
    <source>
        <dbReference type="Proteomes" id="UP000472268"/>
    </source>
</evidence>
<evidence type="ECO:0000256" key="2">
    <source>
        <dbReference type="SAM" id="SignalP"/>
    </source>
</evidence>
<dbReference type="GO" id="GO:0045577">
    <property type="term" value="P:regulation of B cell differentiation"/>
    <property type="evidence" value="ECO:0007669"/>
    <property type="project" value="InterPro"/>
</dbReference>
<dbReference type="InterPro" id="IPR033549">
    <property type="entry name" value="NFAM1"/>
</dbReference>
<reference evidence="4" key="2">
    <citation type="submission" date="2025-08" db="UniProtKB">
        <authorList>
            <consortium name="Ensembl"/>
        </authorList>
    </citation>
    <scope>IDENTIFICATION</scope>
</reference>
<dbReference type="GO" id="GO:0050853">
    <property type="term" value="P:B cell receptor signaling pathway"/>
    <property type="evidence" value="ECO:0007669"/>
    <property type="project" value="TreeGrafter"/>
</dbReference>
<dbReference type="PANTHER" id="PTHR35680:SF1">
    <property type="entry name" value="NFAT ACTIVATION MOLECULE 1"/>
    <property type="match status" value="1"/>
</dbReference>
<dbReference type="GO" id="GO:0050861">
    <property type="term" value="P:positive regulation of B cell receptor signaling pathway"/>
    <property type="evidence" value="ECO:0007669"/>
    <property type="project" value="InterPro"/>
</dbReference>
<organism evidence="4 5">
    <name type="scientific">Suricata suricatta</name>
    <name type="common">Meerkat</name>
    <dbReference type="NCBI Taxonomy" id="37032"/>
    <lineage>
        <taxon>Eukaryota</taxon>
        <taxon>Metazoa</taxon>
        <taxon>Chordata</taxon>
        <taxon>Craniata</taxon>
        <taxon>Vertebrata</taxon>
        <taxon>Euteleostomi</taxon>
        <taxon>Mammalia</taxon>
        <taxon>Eutheria</taxon>
        <taxon>Laurasiatheria</taxon>
        <taxon>Carnivora</taxon>
        <taxon>Feliformia</taxon>
        <taxon>Herpestidae</taxon>
        <taxon>Suricata</taxon>
    </lineage>
</organism>
<sequence length="235" mass="26600">MERRRAPPAPRSGPWLLGLLLLPWTLQRAANKSVSFSCKISYPPELRNVTAWYFHVDLQSQRSPEKQINCSPSQVRENQMHSLKCRVSPRLPDASATGTYYCSAHWPKLIRISNGVFILVRDTGYRQPPQGSQKLLLLCFMGLLTALSILVTGLLFWKKRQMRAPRKGLDPGTAHSKEQPQAESIYTTLQGRDTEIYSCIQNVPSSLPPAQSLVSQEKMHGFTDDSNFNLVYENL</sequence>
<keyword evidence="2" id="KW-0732">Signal</keyword>
<dbReference type="GeneID" id="115303784"/>
<reference evidence="4 5" key="1">
    <citation type="submission" date="2019-05" db="EMBL/GenBank/DDBJ databases">
        <title>A Chromosome-scale Meerkat (S. suricatta) Genome Assembly.</title>
        <authorList>
            <person name="Dudchenko O."/>
            <person name="Lieberman Aiden E."/>
            <person name="Tung J."/>
            <person name="Barreiro L.B."/>
            <person name="Clutton-Brock T.H."/>
        </authorList>
    </citation>
    <scope>NUCLEOTIDE SEQUENCE [LARGE SCALE GENOMIC DNA]</scope>
</reference>
<dbReference type="GO" id="GO:0004888">
    <property type="term" value="F:transmembrane signaling receptor activity"/>
    <property type="evidence" value="ECO:0007669"/>
    <property type="project" value="InterPro"/>
</dbReference>
<gene>
    <name evidence="4" type="primary">NFAM1</name>
</gene>
<dbReference type="Proteomes" id="UP000472268">
    <property type="component" value="Chromosome 10"/>
</dbReference>
<dbReference type="GO" id="GO:0001819">
    <property type="term" value="P:positive regulation of cytokine production"/>
    <property type="evidence" value="ECO:0007669"/>
    <property type="project" value="InterPro"/>
</dbReference>
<feature type="transmembrane region" description="Helical" evidence="1">
    <location>
        <begin position="135"/>
        <end position="157"/>
    </location>
</feature>
<reference evidence="4" key="3">
    <citation type="submission" date="2025-09" db="UniProtKB">
        <authorList>
            <consortium name="Ensembl"/>
        </authorList>
    </citation>
    <scope>IDENTIFICATION</scope>
</reference>
<dbReference type="OrthoDB" id="9898104at2759"/>
<accession>A0A673UY19</accession>
<dbReference type="InterPro" id="IPR057883">
    <property type="entry name" value="Ig_NFAM1"/>
</dbReference>
<evidence type="ECO:0000259" key="3">
    <source>
        <dbReference type="Pfam" id="PF25830"/>
    </source>
</evidence>
<name>A0A673UY19_SURSU</name>
<dbReference type="CTD" id="150372"/>
<feature type="domain" description="NFAM1 Ig-like" evidence="3">
    <location>
        <begin position="29"/>
        <end position="121"/>
    </location>
</feature>
<feature type="chain" id="PRO_5025478909" description="NFAM1 Ig-like domain-containing protein" evidence="2">
    <location>
        <begin position="32"/>
        <end position="235"/>
    </location>
</feature>
<keyword evidence="1" id="KW-1133">Transmembrane helix</keyword>
<dbReference type="RefSeq" id="XP_029809554.1">
    <property type="nucleotide sequence ID" value="XM_029953694.1"/>
</dbReference>
<evidence type="ECO:0000313" key="4">
    <source>
        <dbReference type="Ensembl" id="ENSSSUP00005030323.1"/>
    </source>
</evidence>
<proteinExistence type="predicted"/>
<dbReference type="AlphaFoldDB" id="A0A673UY19"/>
<evidence type="ECO:0000256" key="1">
    <source>
        <dbReference type="SAM" id="Phobius"/>
    </source>
</evidence>
<protein>
    <recommendedName>
        <fullName evidence="3">NFAM1 Ig-like domain-containing protein</fullName>
    </recommendedName>
</protein>
<dbReference type="Pfam" id="PF25830">
    <property type="entry name" value="Ig_NFAM1"/>
    <property type="match status" value="1"/>
</dbReference>
<feature type="signal peptide" evidence="2">
    <location>
        <begin position="1"/>
        <end position="31"/>
    </location>
</feature>
<keyword evidence="1" id="KW-0812">Transmembrane</keyword>